<dbReference type="Proteomes" id="UP000784294">
    <property type="component" value="Unassembled WGS sequence"/>
</dbReference>
<dbReference type="EMBL" id="CAAALY010070144">
    <property type="protein sequence ID" value="VEL24858.1"/>
    <property type="molecule type" value="Genomic_DNA"/>
</dbReference>
<evidence type="ECO:0000256" key="1">
    <source>
        <dbReference type="SAM" id="MobiDB-lite"/>
    </source>
</evidence>
<name>A0A3S5FEE6_9PLAT</name>
<organism evidence="2 3">
    <name type="scientific">Protopolystoma xenopodis</name>
    <dbReference type="NCBI Taxonomy" id="117903"/>
    <lineage>
        <taxon>Eukaryota</taxon>
        <taxon>Metazoa</taxon>
        <taxon>Spiralia</taxon>
        <taxon>Lophotrochozoa</taxon>
        <taxon>Platyhelminthes</taxon>
        <taxon>Monogenea</taxon>
        <taxon>Polyopisthocotylea</taxon>
        <taxon>Polystomatidea</taxon>
        <taxon>Polystomatidae</taxon>
        <taxon>Protopolystoma</taxon>
    </lineage>
</organism>
<proteinExistence type="predicted"/>
<reference evidence="2" key="1">
    <citation type="submission" date="2018-11" db="EMBL/GenBank/DDBJ databases">
        <authorList>
            <consortium name="Pathogen Informatics"/>
        </authorList>
    </citation>
    <scope>NUCLEOTIDE SEQUENCE</scope>
</reference>
<comment type="caution">
    <text evidence="2">The sequence shown here is derived from an EMBL/GenBank/DDBJ whole genome shotgun (WGS) entry which is preliminary data.</text>
</comment>
<evidence type="ECO:0000313" key="2">
    <source>
        <dbReference type="EMBL" id="VEL24858.1"/>
    </source>
</evidence>
<protein>
    <submittedName>
        <fullName evidence="2">Uncharacterized protein</fullName>
    </submittedName>
</protein>
<keyword evidence="3" id="KW-1185">Reference proteome</keyword>
<sequence length="182" mass="19841">MTEIAANSDDQKRSRRPLVQGRFRGGWLPPDAIIDTGQTDQKVKMLRLDGIQISADSGSACRISTQIATSSAFGSASNTIWPTCAQTAGMGINLPAQQRLRDTPWTRLVNGKKQTECRFGGYGCVGTNRQRAGFNEGPVGRKLTNRPKDTPAWAESCTQTDGIWAFDEKGTQPNRLDQASSH</sequence>
<gene>
    <name evidence="2" type="ORF">PXEA_LOCUS18298</name>
</gene>
<feature type="region of interest" description="Disordered" evidence="1">
    <location>
        <begin position="1"/>
        <end position="22"/>
    </location>
</feature>
<accession>A0A3S5FEE6</accession>
<evidence type="ECO:0000313" key="3">
    <source>
        <dbReference type="Proteomes" id="UP000784294"/>
    </source>
</evidence>
<dbReference type="AlphaFoldDB" id="A0A3S5FEE6"/>